<reference evidence="4" key="2">
    <citation type="submission" date="2020-09" db="EMBL/GenBank/DDBJ databases">
        <authorList>
            <person name="Sun Q."/>
            <person name="Zhou Y."/>
        </authorList>
    </citation>
    <scope>NUCLEOTIDE SEQUENCE</scope>
    <source>
        <strain evidence="4">CGMCC 1.12827</strain>
    </source>
</reference>
<reference evidence="4" key="1">
    <citation type="journal article" date="2014" name="Int. J. Syst. Evol. Microbiol.">
        <title>Complete genome sequence of Corynebacterium casei LMG S-19264T (=DSM 44701T), isolated from a smear-ripened cheese.</title>
        <authorList>
            <consortium name="US DOE Joint Genome Institute (JGI-PGF)"/>
            <person name="Walter F."/>
            <person name="Albersmeier A."/>
            <person name="Kalinowski J."/>
            <person name="Ruckert C."/>
        </authorList>
    </citation>
    <scope>NUCLEOTIDE SEQUENCE</scope>
    <source>
        <strain evidence="4">CGMCC 1.12827</strain>
    </source>
</reference>
<dbReference type="AlphaFoldDB" id="A0A916THU2"/>
<evidence type="ECO:0000259" key="3">
    <source>
        <dbReference type="PROSITE" id="PS51747"/>
    </source>
</evidence>
<dbReference type="InterPro" id="IPR002125">
    <property type="entry name" value="CMP_dCMP_dom"/>
</dbReference>
<dbReference type="RefSeq" id="WP_188588609.1">
    <property type="nucleotide sequence ID" value="NZ_BMGC01000047.1"/>
</dbReference>
<dbReference type="SUPFAM" id="SSF53927">
    <property type="entry name" value="Cytidine deaminase-like"/>
    <property type="match status" value="1"/>
</dbReference>
<protein>
    <submittedName>
        <fullName evidence="4">tRNA-specific adenosine deaminase</fullName>
    </submittedName>
</protein>
<gene>
    <name evidence="4" type="ORF">GCM10011489_36890</name>
</gene>
<feature type="domain" description="CMP/dCMP-type deaminase" evidence="3">
    <location>
        <begin position="3"/>
        <end position="126"/>
    </location>
</feature>
<dbReference type="Gene3D" id="3.40.140.10">
    <property type="entry name" value="Cytidine Deaminase, domain 2"/>
    <property type="match status" value="1"/>
</dbReference>
<keyword evidence="5" id="KW-1185">Reference proteome</keyword>
<dbReference type="PROSITE" id="PS51747">
    <property type="entry name" value="CYT_DCMP_DEAMINASES_2"/>
    <property type="match status" value="1"/>
</dbReference>
<dbReference type="GO" id="GO:0008270">
    <property type="term" value="F:zinc ion binding"/>
    <property type="evidence" value="ECO:0007669"/>
    <property type="project" value="InterPro"/>
</dbReference>
<name>A0A916THU2_9ACTN</name>
<keyword evidence="2" id="KW-0862">Zinc</keyword>
<dbReference type="InterPro" id="IPR016193">
    <property type="entry name" value="Cytidine_deaminase-like"/>
</dbReference>
<dbReference type="PROSITE" id="PS00903">
    <property type="entry name" value="CYT_DCMP_DEAMINASES_1"/>
    <property type="match status" value="1"/>
</dbReference>
<sequence>MTDTDLHWLNRAIDVAASSRDHGNHPFGAVLVDADGNEVATAENSVVTDGDLIGHAETNLVRLAGQKFGADALPSMTLYTSTEPCAMCSGAVYWSGIGTVVFALSEAELADMTGADPENPTMALPCREVFAHGQRPTQVRGPFPIDAARAVHDGFWNKPE</sequence>
<accession>A0A916THU2</accession>
<dbReference type="FunFam" id="3.40.140.10:FF:000051">
    <property type="entry name" value="Nucleoside deaminase"/>
    <property type="match status" value="1"/>
</dbReference>
<dbReference type="Pfam" id="PF00383">
    <property type="entry name" value="dCMP_cyt_deam_1"/>
    <property type="match status" value="1"/>
</dbReference>
<evidence type="ECO:0000313" key="5">
    <source>
        <dbReference type="Proteomes" id="UP000621454"/>
    </source>
</evidence>
<keyword evidence="1" id="KW-0479">Metal-binding</keyword>
<dbReference type="Proteomes" id="UP000621454">
    <property type="component" value="Unassembled WGS sequence"/>
</dbReference>
<organism evidence="4 5">
    <name type="scientific">Gordonia jinhuaensis</name>
    <dbReference type="NCBI Taxonomy" id="1517702"/>
    <lineage>
        <taxon>Bacteria</taxon>
        <taxon>Bacillati</taxon>
        <taxon>Actinomycetota</taxon>
        <taxon>Actinomycetes</taxon>
        <taxon>Mycobacteriales</taxon>
        <taxon>Gordoniaceae</taxon>
        <taxon>Gordonia</taxon>
    </lineage>
</organism>
<evidence type="ECO:0000256" key="1">
    <source>
        <dbReference type="ARBA" id="ARBA00022723"/>
    </source>
</evidence>
<dbReference type="PANTHER" id="PTHR11079:SF179">
    <property type="entry name" value="TRNA(ADENINE(34)) DEAMINASE, CHLOROPLASTIC"/>
    <property type="match status" value="1"/>
</dbReference>
<evidence type="ECO:0000256" key="2">
    <source>
        <dbReference type="ARBA" id="ARBA00022833"/>
    </source>
</evidence>
<dbReference type="EMBL" id="BMGC01000047">
    <property type="protein sequence ID" value="GGB46145.1"/>
    <property type="molecule type" value="Genomic_DNA"/>
</dbReference>
<proteinExistence type="predicted"/>
<dbReference type="PANTHER" id="PTHR11079">
    <property type="entry name" value="CYTOSINE DEAMINASE FAMILY MEMBER"/>
    <property type="match status" value="1"/>
</dbReference>
<dbReference type="GO" id="GO:0016787">
    <property type="term" value="F:hydrolase activity"/>
    <property type="evidence" value="ECO:0007669"/>
    <property type="project" value="InterPro"/>
</dbReference>
<dbReference type="InterPro" id="IPR016192">
    <property type="entry name" value="APOBEC/CMP_deaminase_Zn-bd"/>
</dbReference>
<comment type="caution">
    <text evidence="4">The sequence shown here is derived from an EMBL/GenBank/DDBJ whole genome shotgun (WGS) entry which is preliminary data.</text>
</comment>
<evidence type="ECO:0000313" key="4">
    <source>
        <dbReference type="EMBL" id="GGB46145.1"/>
    </source>
</evidence>
<dbReference type="CDD" id="cd01285">
    <property type="entry name" value="nucleoside_deaminase"/>
    <property type="match status" value="1"/>
</dbReference>